<evidence type="ECO:0000256" key="12">
    <source>
        <dbReference type="ARBA" id="ARBA00023136"/>
    </source>
</evidence>
<feature type="transmembrane region" description="Helical" evidence="18">
    <location>
        <begin position="242"/>
        <end position="263"/>
    </location>
</feature>
<keyword evidence="13" id="KW-0539">Nucleus</keyword>
<accession>A0A8T2JSD6</accession>
<evidence type="ECO:0000256" key="8">
    <source>
        <dbReference type="ARBA" id="ARBA00022848"/>
    </source>
</evidence>
<dbReference type="Pfam" id="PF13855">
    <property type="entry name" value="LRR_8"/>
    <property type="match status" value="1"/>
</dbReference>
<organism evidence="19 20">
    <name type="scientific">Hymenochirus boettgeri</name>
    <name type="common">Congo dwarf clawed frog</name>
    <dbReference type="NCBI Taxonomy" id="247094"/>
    <lineage>
        <taxon>Eukaryota</taxon>
        <taxon>Metazoa</taxon>
        <taxon>Chordata</taxon>
        <taxon>Craniata</taxon>
        <taxon>Vertebrata</taxon>
        <taxon>Euteleostomi</taxon>
        <taxon>Amphibia</taxon>
        <taxon>Batrachia</taxon>
        <taxon>Anura</taxon>
        <taxon>Pipoidea</taxon>
        <taxon>Pipidae</taxon>
        <taxon>Pipinae</taxon>
        <taxon>Hymenochirus</taxon>
    </lineage>
</organism>
<dbReference type="OrthoDB" id="1394818at2759"/>
<evidence type="ECO:0000256" key="7">
    <source>
        <dbReference type="ARBA" id="ARBA00022824"/>
    </source>
</evidence>
<feature type="compositionally biased region" description="Basic and acidic residues" evidence="17">
    <location>
        <begin position="194"/>
        <end position="203"/>
    </location>
</feature>
<evidence type="ECO:0000256" key="6">
    <source>
        <dbReference type="ARBA" id="ARBA00022737"/>
    </source>
</evidence>
<proteinExistence type="predicted"/>
<keyword evidence="4" id="KW-0433">Leucine-rich repeat</keyword>
<evidence type="ECO:0000256" key="4">
    <source>
        <dbReference type="ARBA" id="ARBA00022614"/>
    </source>
</evidence>
<dbReference type="SMART" id="SM00369">
    <property type="entry name" value="LRR_TYP"/>
    <property type="match status" value="4"/>
</dbReference>
<dbReference type="Proteomes" id="UP000812440">
    <property type="component" value="Chromosome 8_10"/>
</dbReference>
<evidence type="ECO:0000256" key="3">
    <source>
        <dbReference type="ARBA" id="ARBA00004648"/>
    </source>
</evidence>
<dbReference type="PANTHER" id="PTHR48051:SF42">
    <property type="entry name" value="LEUCINE-RICH REPEAT-CONTAINING PROTEIN 18-LIKE"/>
    <property type="match status" value="1"/>
</dbReference>
<dbReference type="InterPro" id="IPR003591">
    <property type="entry name" value="Leu-rich_rpt_typical-subtyp"/>
</dbReference>
<comment type="subcellular location">
    <subcellularLocation>
        <location evidence="3">Endoplasmic reticulum membrane</location>
        <topology evidence="3">Single-pass type II membrane protein</topology>
    </subcellularLocation>
    <subcellularLocation>
        <location evidence="2">Microsome membrane</location>
        <topology evidence="2">Single-pass type II membrane protein</topology>
    </subcellularLocation>
    <subcellularLocation>
        <location evidence="1">Nucleus envelope</location>
    </subcellularLocation>
</comment>
<keyword evidence="9" id="KW-0735">Signal-anchor</keyword>
<comment type="subunit">
    <text evidence="15">Interacts with SGO1.</text>
</comment>
<evidence type="ECO:0000313" key="19">
    <source>
        <dbReference type="EMBL" id="KAG8446320.1"/>
    </source>
</evidence>
<keyword evidence="7" id="KW-0256">Endoplasmic reticulum</keyword>
<keyword evidence="5 18" id="KW-0812">Transmembrane</keyword>
<sequence>MSRTPGKHGNLREKLDGNELDLSLSDISEVPVRELAALPKATILDLSCNKLTIIPEEFCSLIHIVRLDLSKNQLVQLPSEFGRLINLQHLDLLQNRLAVLPITFSQLKNLKWLDLKDNPLNPTLSKAAGDCLDEKQCKECAQRVLQHMQSLQLEHDKEMQHKLLLDQERKQKQEAEQRMKEEKERALRKRKKQQQKERRRRDYNALQAAQKESKKKTEQQHTDNHKAAPNPKQKRQYKRQSWLRIIACIILFLSMIPLCAVAVCHLTELKNHTVCTRVNTVYKETLSVLHSNPVLERFLQVTPS</sequence>
<protein>
    <recommendedName>
        <fullName evidence="16">Leucine-rich repeat-containing protein 59</fullName>
    </recommendedName>
</protein>
<dbReference type="PANTHER" id="PTHR48051">
    <property type="match status" value="1"/>
</dbReference>
<dbReference type="InterPro" id="IPR050216">
    <property type="entry name" value="LRR_domain-containing"/>
</dbReference>
<dbReference type="GO" id="GO:0005635">
    <property type="term" value="C:nuclear envelope"/>
    <property type="evidence" value="ECO:0007669"/>
    <property type="project" value="UniProtKB-SubCell"/>
</dbReference>
<feature type="compositionally biased region" description="Basic and acidic residues" evidence="17">
    <location>
        <begin position="211"/>
        <end position="226"/>
    </location>
</feature>
<keyword evidence="10 18" id="KW-1133">Transmembrane helix</keyword>
<evidence type="ECO:0000256" key="11">
    <source>
        <dbReference type="ARBA" id="ARBA00023054"/>
    </source>
</evidence>
<evidence type="ECO:0000256" key="2">
    <source>
        <dbReference type="ARBA" id="ARBA00004464"/>
    </source>
</evidence>
<reference evidence="19" key="1">
    <citation type="thesis" date="2020" institute="ProQuest LLC" country="789 East Eisenhower Parkway, Ann Arbor, MI, USA">
        <title>Comparative Genomics and Chromosome Evolution.</title>
        <authorList>
            <person name="Mudd A.B."/>
        </authorList>
    </citation>
    <scope>NUCLEOTIDE SEQUENCE</scope>
    <source>
        <strain evidence="19">Female2</strain>
        <tissue evidence="19">Blood</tissue>
    </source>
</reference>
<keyword evidence="12 18" id="KW-0472">Membrane</keyword>
<dbReference type="InterPro" id="IPR001611">
    <property type="entry name" value="Leu-rich_rpt"/>
</dbReference>
<feature type="region of interest" description="Disordered" evidence="17">
    <location>
        <begin position="170"/>
        <end position="235"/>
    </location>
</feature>
<evidence type="ECO:0000256" key="13">
    <source>
        <dbReference type="ARBA" id="ARBA00023242"/>
    </source>
</evidence>
<dbReference type="InterPro" id="IPR032675">
    <property type="entry name" value="LRR_dom_sf"/>
</dbReference>
<keyword evidence="11" id="KW-0175">Coiled coil</keyword>
<dbReference type="EMBL" id="JAACNH010000003">
    <property type="protein sequence ID" value="KAG8446319.1"/>
    <property type="molecule type" value="Genomic_DNA"/>
</dbReference>
<evidence type="ECO:0000256" key="16">
    <source>
        <dbReference type="ARBA" id="ARBA00071424"/>
    </source>
</evidence>
<dbReference type="GO" id="GO:0005789">
    <property type="term" value="C:endoplasmic reticulum membrane"/>
    <property type="evidence" value="ECO:0007669"/>
    <property type="project" value="UniProtKB-SubCell"/>
</dbReference>
<dbReference type="Gene3D" id="3.80.10.10">
    <property type="entry name" value="Ribonuclease Inhibitor"/>
    <property type="match status" value="1"/>
</dbReference>
<comment type="function">
    <text evidence="14">Required for nuclear import of FGF1.</text>
</comment>
<keyword evidence="20" id="KW-1185">Reference proteome</keyword>
<evidence type="ECO:0000256" key="1">
    <source>
        <dbReference type="ARBA" id="ARBA00004259"/>
    </source>
</evidence>
<dbReference type="Pfam" id="PF00560">
    <property type="entry name" value="LRR_1"/>
    <property type="match status" value="1"/>
</dbReference>
<gene>
    <name evidence="19" type="ORF">GDO86_013958</name>
</gene>
<dbReference type="EMBL" id="JAACNH010000003">
    <property type="protein sequence ID" value="KAG8446320.1"/>
    <property type="molecule type" value="Genomic_DNA"/>
</dbReference>
<evidence type="ECO:0000256" key="5">
    <source>
        <dbReference type="ARBA" id="ARBA00022692"/>
    </source>
</evidence>
<evidence type="ECO:0000256" key="9">
    <source>
        <dbReference type="ARBA" id="ARBA00022968"/>
    </source>
</evidence>
<evidence type="ECO:0000256" key="18">
    <source>
        <dbReference type="SAM" id="Phobius"/>
    </source>
</evidence>
<dbReference type="FunFam" id="3.80.10.10:FF:000645">
    <property type="entry name" value="Leucine-rich repeat-containing protein 59"/>
    <property type="match status" value="1"/>
</dbReference>
<evidence type="ECO:0000256" key="10">
    <source>
        <dbReference type="ARBA" id="ARBA00022989"/>
    </source>
</evidence>
<keyword evidence="8" id="KW-0492">Microsome</keyword>
<name>A0A8T2JSD6_9PIPI</name>
<feature type="compositionally biased region" description="Basic and acidic residues" evidence="17">
    <location>
        <begin position="170"/>
        <end position="185"/>
    </location>
</feature>
<keyword evidence="6" id="KW-0677">Repeat</keyword>
<evidence type="ECO:0000256" key="15">
    <source>
        <dbReference type="ARBA" id="ARBA00063491"/>
    </source>
</evidence>
<dbReference type="SUPFAM" id="SSF52058">
    <property type="entry name" value="L domain-like"/>
    <property type="match status" value="1"/>
</dbReference>
<evidence type="ECO:0000313" key="20">
    <source>
        <dbReference type="Proteomes" id="UP000812440"/>
    </source>
</evidence>
<dbReference type="AlphaFoldDB" id="A0A8T2JSD6"/>
<comment type="caution">
    <text evidence="19">The sequence shown here is derived from an EMBL/GenBank/DDBJ whole genome shotgun (WGS) entry which is preliminary data.</text>
</comment>
<evidence type="ECO:0000256" key="17">
    <source>
        <dbReference type="SAM" id="MobiDB-lite"/>
    </source>
</evidence>
<evidence type="ECO:0000256" key="14">
    <source>
        <dbReference type="ARBA" id="ARBA00053330"/>
    </source>
</evidence>